<dbReference type="InterPro" id="IPR036318">
    <property type="entry name" value="FAD-bd_PCMH-like_sf"/>
</dbReference>
<dbReference type="Gene3D" id="3.30.465.10">
    <property type="match status" value="1"/>
</dbReference>
<keyword evidence="6" id="KW-0732">Signal</keyword>
<feature type="domain" description="FAD-binding PCMH-type" evidence="7">
    <location>
        <begin position="53"/>
        <end position="225"/>
    </location>
</feature>
<dbReference type="PROSITE" id="PS51387">
    <property type="entry name" value="FAD_PCMH"/>
    <property type="match status" value="1"/>
</dbReference>
<dbReference type="GO" id="GO:0016491">
    <property type="term" value="F:oxidoreductase activity"/>
    <property type="evidence" value="ECO:0007669"/>
    <property type="project" value="UniProtKB-KW"/>
</dbReference>
<dbReference type="PANTHER" id="PTHR42973">
    <property type="entry name" value="BINDING OXIDOREDUCTASE, PUTATIVE (AFU_ORTHOLOGUE AFUA_1G17690)-RELATED"/>
    <property type="match status" value="1"/>
</dbReference>
<accession>A0A0D7A6V9</accession>
<dbReference type="Gene3D" id="3.40.462.20">
    <property type="match status" value="1"/>
</dbReference>
<dbReference type="PANTHER" id="PTHR42973:SF39">
    <property type="entry name" value="FAD-BINDING PCMH-TYPE DOMAIN-CONTAINING PROTEIN"/>
    <property type="match status" value="1"/>
</dbReference>
<evidence type="ECO:0000259" key="7">
    <source>
        <dbReference type="PROSITE" id="PS51387"/>
    </source>
</evidence>
<evidence type="ECO:0000256" key="5">
    <source>
        <dbReference type="ARBA" id="ARBA00023002"/>
    </source>
</evidence>
<keyword evidence="3" id="KW-0285">Flavoprotein</keyword>
<dbReference type="InterPro" id="IPR016166">
    <property type="entry name" value="FAD-bd_PCMH"/>
</dbReference>
<sequence>MRAFTFLISATLLLSQTVVRADLKDDLCQAGVTAYFPGEEDYSTAASPFNLRFEGIAPAAVAYPVNASQVSSAIVAGVKNGVNVVARSGGHSYIANGLGGKNGSLVVDMSKMVNITVESDGTATIQTGNRLADVATGLNDYGRALPHGTCGYVGIGGHAGQGGFGFTSRAWGLTLDTITSAEIVLANGTIVIASETSYSDLFWALRGSASSYGIVTAWTVSTFPAPPSATVFTYTWNLDPSSLSQAVLNFQDFSTTNISAEFGAELDLRSGSSYGTVQVELVGAWYGDALLLNSTLQPYLDSMPTPASITQQPGTYINSVAILSGGSLDTSTPDTHDTFYVKSLIVPESAPLTNDALEPWFEYLATTGHNTDLEWFVQLELYGGTNSAINSVPLNSTAFGYRDALFTIQLYASSPNYLPPYPDEGFTFLDTMTDTIIAEMPSNWAYGAYLNYIDDRLYDWQELYYAQHYARLEQTKHAYDPNDVFYFPLSVQE</sequence>
<dbReference type="SUPFAM" id="SSF56176">
    <property type="entry name" value="FAD-binding/transporter-associated domain-like"/>
    <property type="match status" value="1"/>
</dbReference>
<dbReference type="EMBL" id="KN882047">
    <property type="protein sequence ID" value="KIY45651.1"/>
    <property type="molecule type" value="Genomic_DNA"/>
</dbReference>
<dbReference type="InterPro" id="IPR006094">
    <property type="entry name" value="Oxid_FAD_bind_N"/>
</dbReference>
<comment type="similarity">
    <text evidence="2">Belongs to the oxygen-dependent FAD-linked oxidoreductase family.</text>
</comment>
<dbReference type="Proteomes" id="UP000054144">
    <property type="component" value="Unassembled WGS sequence"/>
</dbReference>
<evidence type="ECO:0000256" key="3">
    <source>
        <dbReference type="ARBA" id="ARBA00022630"/>
    </source>
</evidence>
<dbReference type="Pfam" id="PF01565">
    <property type="entry name" value="FAD_binding_4"/>
    <property type="match status" value="1"/>
</dbReference>
<evidence type="ECO:0000256" key="1">
    <source>
        <dbReference type="ARBA" id="ARBA00001974"/>
    </source>
</evidence>
<feature type="chain" id="PRO_5002316005" evidence="6">
    <location>
        <begin position="22"/>
        <end position="493"/>
    </location>
</feature>
<evidence type="ECO:0000256" key="6">
    <source>
        <dbReference type="SAM" id="SignalP"/>
    </source>
</evidence>
<keyword evidence="9" id="KW-1185">Reference proteome</keyword>
<evidence type="ECO:0000256" key="4">
    <source>
        <dbReference type="ARBA" id="ARBA00022827"/>
    </source>
</evidence>
<evidence type="ECO:0000256" key="2">
    <source>
        <dbReference type="ARBA" id="ARBA00005466"/>
    </source>
</evidence>
<dbReference type="InterPro" id="IPR050416">
    <property type="entry name" value="FAD-linked_Oxidoreductase"/>
</dbReference>
<dbReference type="OrthoDB" id="407275at2759"/>
<evidence type="ECO:0000313" key="8">
    <source>
        <dbReference type="EMBL" id="KIY45651.1"/>
    </source>
</evidence>
<dbReference type="GO" id="GO:0071949">
    <property type="term" value="F:FAD binding"/>
    <property type="evidence" value="ECO:0007669"/>
    <property type="project" value="InterPro"/>
</dbReference>
<keyword evidence="4" id="KW-0274">FAD</keyword>
<dbReference type="InterPro" id="IPR012951">
    <property type="entry name" value="BBE"/>
</dbReference>
<keyword evidence="5" id="KW-0560">Oxidoreductase</keyword>
<dbReference type="InterPro" id="IPR016169">
    <property type="entry name" value="FAD-bd_PCMH_sub2"/>
</dbReference>
<feature type="signal peptide" evidence="6">
    <location>
        <begin position="1"/>
        <end position="21"/>
    </location>
</feature>
<evidence type="ECO:0000313" key="9">
    <source>
        <dbReference type="Proteomes" id="UP000054144"/>
    </source>
</evidence>
<protein>
    <submittedName>
        <fullName evidence="8">Glucooligosaccharide oxidase</fullName>
    </submittedName>
</protein>
<dbReference type="Pfam" id="PF08031">
    <property type="entry name" value="BBE"/>
    <property type="match status" value="1"/>
</dbReference>
<dbReference type="AlphaFoldDB" id="A0A0D7A6V9"/>
<proteinExistence type="inferred from homology"/>
<reference evidence="8 9" key="1">
    <citation type="journal article" date="2015" name="Fungal Genet. Biol.">
        <title>Evolution of novel wood decay mechanisms in Agaricales revealed by the genome sequences of Fistulina hepatica and Cylindrobasidium torrendii.</title>
        <authorList>
            <person name="Floudas D."/>
            <person name="Held B.W."/>
            <person name="Riley R."/>
            <person name="Nagy L.G."/>
            <person name="Koehler G."/>
            <person name="Ransdell A.S."/>
            <person name="Younus H."/>
            <person name="Chow J."/>
            <person name="Chiniquy J."/>
            <person name="Lipzen A."/>
            <person name="Tritt A."/>
            <person name="Sun H."/>
            <person name="Haridas S."/>
            <person name="LaButti K."/>
            <person name="Ohm R.A."/>
            <person name="Kues U."/>
            <person name="Blanchette R.A."/>
            <person name="Grigoriev I.V."/>
            <person name="Minto R.E."/>
            <person name="Hibbett D.S."/>
        </authorList>
    </citation>
    <scope>NUCLEOTIDE SEQUENCE [LARGE SCALE GENOMIC DNA]</scope>
    <source>
        <strain evidence="8 9">ATCC 64428</strain>
    </source>
</reference>
<comment type="cofactor">
    <cofactor evidence="1">
        <name>FAD</name>
        <dbReference type="ChEBI" id="CHEBI:57692"/>
    </cofactor>
</comment>
<gene>
    <name evidence="8" type="ORF">FISHEDRAFT_76494</name>
</gene>
<organism evidence="8 9">
    <name type="scientific">Fistulina hepatica ATCC 64428</name>
    <dbReference type="NCBI Taxonomy" id="1128425"/>
    <lineage>
        <taxon>Eukaryota</taxon>
        <taxon>Fungi</taxon>
        <taxon>Dikarya</taxon>
        <taxon>Basidiomycota</taxon>
        <taxon>Agaricomycotina</taxon>
        <taxon>Agaricomycetes</taxon>
        <taxon>Agaricomycetidae</taxon>
        <taxon>Agaricales</taxon>
        <taxon>Fistulinaceae</taxon>
        <taxon>Fistulina</taxon>
    </lineage>
</organism>
<name>A0A0D7A6V9_9AGAR</name>